<proteinExistence type="predicted"/>
<reference evidence="3 4" key="1">
    <citation type="submission" date="2023-03" db="EMBL/GenBank/DDBJ databases">
        <title>Bacillus Genome Sequencing.</title>
        <authorList>
            <person name="Dunlap C."/>
        </authorList>
    </citation>
    <scope>NUCLEOTIDE SEQUENCE [LARGE SCALE GENOMIC DNA]</scope>
    <source>
        <strain evidence="3 4">NRS-52</strain>
    </source>
</reference>
<accession>A0ABU6PVU7</accession>
<name>A0ABU6PVU7_9BACL</name>
<feature type="domain" description="VOC" evidence="2">
    <location>
        <begin position="2"/>
        <end position="121"/>
    </location>
</feature>
<dbReference type="SUPFAM" id="SSF54593">
    <property type="entry name" value="Glyoxalase/Bleomycin resistance protein/Dihydroxybiphenyl dioxygenase"/>
    <property type="match status" value="1"/>
</dbReference>
<evidence type="ECO:0000313" key="3">
    <source>
        <dbReference type="EMBL" id="MED5018484.1"/>
    </source>
</evidence>
<dbReference type="RefSeq" id="WP_328278795.1">
    <property type="nucleotide sequence ID" value="NZ_JARTLD010000035.1"/>
</dbReference>
<keyword evidence="4" id="KW-1185">Reference proteome</keyword>
<dbReference type="Gene3D" id="3.10.180.10">
    <property type="entry name" value="2,3-Dihydroxybiphenyl 1,2-Dioxygenase, domain 1"/>
    <property type="match status" value="1"/>
</dbReference>
<sequence length="138" mass="15333">MNFASVRIITDDVDRLVGFYEKVMGVSAERPAPVFAELVGSSCTLAIGHSQTVQLFGAGSAVAADNHTIILEFRVEDVDAEYERLKPFVNEWVKEPTTMPWGNRAVLFRDPDGNLINLFTPVTEEAIKRFSGRSVTDR</sequence>
<dbReference type="InterPro" id="IPR037523">
    <property type="entry name" value="VOC_core"/>
</dbReference>
<dbReference type="InterPro" id="IPR029068">
    <property type="entry name" value="Glyas_Bleomycin-R_OHBP_Dase"/>
</dbReference>
<dbReference type="InterPro" id="IPR004360">
    <property type="entry name" value="Glyas_Fos-R_dOase_dom"/>
</dbReference>
<gene>
    <name evidence="3" type="ORF">P9847_14340</name>
</gene>
<dbReference type="PROSITE" id="PS51819">
    <property type="entry name" value="VOC"/>
    <property type="match status" value="1"/>
</dbReference>
<keyword evidence="1" id="KW-0479">Metal-binding</keyword>
<protein>
    <submittedName>
        <fullName evidence="3">VOC family protein</fullName>
    </submittedName>
</protein>
<evidence type="ECO:0000313" key="4">
    <source>
        <dbReference type="Proteomes" id="UP001343257"/>
    </source>
</evidence>
<evidence type="ECO:0000256" key="1">
    <source>
        <dbReference type="ARBA" id="ARBA00022723"/>
    </source>
</evidence>
<dbReference type="PANTHER" id="PTHR43048">
    <property type="entry name" value="METHYLMALONYL-COA EPIMERASE"/>
    <property type="match status" value="1"/>
</dbReference>
<dbReference type="Proteomes" id="UP001343257">
    <property type="component" value="Unassembled WGS sequence"/>
</dbReference>
<evidence type="ECO:0000259" key="2">
    <source>
        <dbReference type="PROSITE" id="PS51819"/>
    </source>
</evidence>
<comment type="caution">
    <text evidence="3">The sequence shown here is derived from an EMBL/GenBank/DDBJ whole genome shotgun (WGS) entry which is preliminary data.</text>
</comment>
<dbReference type="Pfam" id="PF00903">
    <property type="entry name" value="Glyoxalase"/>
    <property type="match status" value="1"/>
</dbReference>
<dbReference type="InterPro" id="IPR051785">
    <property type="entry name" value="MMCE/EMCE_epimerase"/>
</dbReference>
<dbReference type="EMBL" id="JARTLD010000035">
    <property type="protein sequence ID" value="MED5018484.1"/>
    <property type="molecule type" value="Genomic_DNA"/>
</dbReference>
<organism evidence="3 4">
    <name type="scientific">Paenibacillus chibensis</name>
    <dbReference type="NCBI Taxonomy" id="59846"/>
    <lineage>
        <taxon>Bacteria</taxon>
        <taxon>Bacillati</taxon>
        <taxon>Bacillota</taxon>
        <taxon>Bacilli</taxon>
        <taxon>Bacillales</taxon>
        <taxon>Paenibacillaceae</taxon>
        <taxon>Paenibacillus</taxon>
    </lineage>
</organism>
<dbReference type="PANTHER" id="PTHR43048:SF4">
    <property type="entry name" value="RING-CLEAVING DIOXYGENASE-RELATED"/>
    <property type="match status" value="1"/>
</dbReference>